<organism evidence="2 3">
    <name type="scientific">Exophiala viscosa</name>
    <dbReference type="NCBI Taxonomy" id="2486360"/>
    <lineage>
        <taxon>Eukaryota</taxon>
        <taxon>Fungi</taxon>
        <taxon>Dikarya</taxon>
        <taxon>Ascomycota</taxon>
        <taxon>Pezizomycotina</taxon>
        <taxon>Eurotiomycetes</taxon>
        <taxon>Chaetothyriomycetidae</taxon>
        <taxon>Chaetothyriales</taxon>
        <taxon>Herpotrichiellaceae</taxon>
        <taxon>Exophiala</taxon>
    </lineage>
</organism>
<proteinExistence type="predicted"/>
<evidence type="ECO:0000256" key="1">
    <source>
        <dbReference type="SAM" id="MobiDB-lite"/>
    </source>
</evidence>
<sequence length="304" mass="32312">MPVNLAASARRNATVLVRLVADVFTPALRVITATAKAGGSGSKRLMFGQLRYAANVLSRTAEDLTATSRRLARYENLLNDIMPMVSSEVRALIDDARDNVSVLPGLSECLYMLNFLDQDNSNGSETNDTEYTLAPPRLESSMSSGGPGSRIILPLPVPSPHVPSVSRSSTSSGTYEHVGPPPTLTNALSTLSTASSLGSQRMSPDNSTQITRLPSITAGGILIDEESNDHSLPKAQALLDAGVIYAQDRLGPLPASPTGRASFGGWSNHESLPRRPSADSRKRNHEGAPVLPWLKTVETTAVSN</sequence>
<feature type="region of interest" description="Disordered" evidence="1">
    <location>
        <begin position="255"/>
        <end position="292"/>
    </location>
</feature>
<comment type="caution">
    <text evidence="2">The sequence shown here is derived from an EMBL/GenBank/DDBJ whole genome shotgun (WGS) entry which is preliminary data.</text>
</comment>
<evidence type="ECO:0000313" key="2">
    <source>
        <dbReference type="EMBL" id="KAI1608600.1"/>
    </source>
</evidence>
<feature type="compositionally biased region" description="Low complexity" evidence="1">
    <location>
        <begin position="162"/>
        <end position="172"/>
    </location>
</feature>
<dbReference type="Proteomes" id="UP001203852">
    <property type="component" value="Unassembled WGS sequence"/>
</dbReference>
<evidence type="ECO:0000313" key="3">
    <source>
        <dbReference type="Proteomes" id="UP001203852"/>
    </source>
</evidence>
<feature type="compositionally biased region" description="Basic and acidic residues" evidence="1">
    <location>
        <begin position="271"/>
        <end position="281"/>
    </location>
</feature>
<name>A0AAN6DQ01_9EURO</name>
<protein>
    <submittedName>
        <fullName evidence="2">Uncharacterized protein</fullName>
    </submittedName>
</protein>
<accession>A0AAN6DQ01</accession>
<gene>
    <name evidence="2" type="ORF">EDD36DRAFT_87599</name>
</gene>
<keyword evidence="3" id="KW-1185">Reference proteome</keyword>
<feature type="region of interest" description="Disordered" evidence="1">
    <location>
        <begin position="162"/>
        <end position="181"/>
    </location>
</feature>
<reference evidence="2" key="1">
    <citation type="journal article" date="2022" name="bioRxiv">
        <title>Deciphering the potential niche of two novel black yeast fungi from a biological soil crust based on their genomes, phenotypes, and melanin regulation.</title>
        <authorList>
            <consortium name="DOE Joint Genome Institute"/>
            <person name="Carr E.C."/>
            <person name="Barton Q."/>
            <person name="Grambo S."/>
            <person name="Sullivan M."/>
            <person name="Renfro C.M."/>
            <person name="Kuo A."/>
            <person name="Pangilinan J."/>
            <person name="Lipzen A."/>
            <person name="Keymanesh K."/>
            <person name="Savage E."/>
            <person name="Barry K."/>
            <person name="Grigoriev I.V."/>
            <person name="Riekhof W.R."/>
            <person name="Harris S.S."/>
        </authorList>
    </citation>
    <scope>NUCLEOTIDE SEQUENCE</scope>
    <source>
        <strain evidence="2">JF 03-4F</strain>
    </source>
</reference>
<dbReference type="AlphaFoldDB" id="A0AAN6DQ01"/>
<dbReference type="EMBL" id="MU404362">
    <property type="protein sequence ID" value="KAI1608600.1"/>
    <property type="molecule type" value="Genomic_DNA"/>
</dbReference>